<dbReference type="EMBL" id="JACIJK010000009">
    <property type="protein sequence ID" value="MBB5716057.1"/>
    <property type="molecule type" value="Genomic_DNA"/>
</dbReference>
<dbReference type="Pfam" id="PF21983">
    <property type="entry name" value="NikA-like"/>
    <property type="match status" value="1"/>
</dbReference>
<name>A0A7W9BF85_9SPHN</name>
<evidence type="ECO:0000313" key="2">
    <source>
        <dbReference type="Proteomes" id="UP000546200"/>
    </source>
</evidence>
<comment type="caution">
    <text evidence="1">The sequence shown here is derived from an EMBL/GenBank/DDBJ whole genome shotgun (WGS) entry which is preliminary data.</text>
</comment>
<dbReference type="Proteomes" id="UP000546200">
    <property type="component" value="Unassembled WGS sequence"/>
</dbReference>
<organism evidence="1 2">
    <name type="scientific">Sphingomonas aerophila</name>
    <dbReference type="NCBI Taxonomy" id="1344948"/>
    <lineage>
        <taxon>Bacteria</taxon>
        <taxon>Pseudomonadati</taxon>
        <taxon>Pseudomonadota</taxon>
        <taxon>Alphaproteobacteria</taxon>
        <taxon>Sphingomonadales</taxon>
        <taxon>Sphingomonadaceae</taxon>
        <taxon>Sphingomonas</taxon>
    </lineage>
</organism>
<protein>
    <submittedName>
        <fullName evidence="1">Uncharacterized protein</fullName>
    </submittedName>
</protein>
<evidence type="ECO:0000313" key="1">
    <source>
        <dbReference type="EMBL" id="MBB5716057.1"/>
    </source>
</evidence>
<proteinExistence type="predicted"/>
<dbReference type="RefSeq" id="WP_184058987.1">
    <property type="nucleotide sequence ID" value="NZ_JACIJK010000009.1"/>
</dbReference>
<sequence>MQNARVTFLTTPDRKAAIEAKAASLGVSSGEYIRLAVDNFDRISAKEEVELAALAAELNAAVPAMRASLDRSNVVLEDLHAEMNQFFQDRGIA</sequence>
<accession>A0A7W9BF85</accession>
<keyword evidence="2" id="KW-1185">Reference proteome</keyword>
<dbReference type="AlphaFoldDB" id="A0A7W9BF85"/>
<gene>
    <name evidence="1" type="ORF">FHS94_002917</name>
</gene>
<reference evidence="1 2" key="1">
    <citation type="submission" date="2020-08" db="EMBL/GenBank/DDBJ databases">
        <title>Genomic Encyclopedia of Type Strains, Phase IV (KMG-IV): sequencing the most valuable type-strain genomes for metagenomic binning, comparative biology and taxonomic classification.</title>
        <authorList>
            <person name="Goeker M."/>
        </authorList>
    </citation>
    <scope>NUCLEOTIDE SEQUENCE [LARGE SCALE GENOMIC DNA]</scope>
    <source>
        <strain evidence="1 2">DSM 100044</strain>
    </source>
</reference>
<dbReference type="InterPro" id="IPR053842">
    <property type="entry name" value="NikA-like"/>
</dbReference>